<comment type="caution">
    <text evidence="2">The sequence shown here is derived from an EMBL/GenBank/DDBJ whole genome shotgun (WGS) entry which is preliminary data.</text>
</comment>
<name>A0A7W9HFD3_9PSEU</name>
<feature type="transmembrane region" description="Helical" evidence="1">
    <location>
        <begin position="6"/>
        <end position="25"/>
    </location>
</feature>
<keyword evidence="1" id="KW-0472">Membrane</keyword>
<feature type="transmembrane region" description="Helical" evidence="1">
    <location>
        <begin position="66"/>
        <end position="85"/>
    </location>
</feature>
<reference evidence="2 3" key="1">
    <citation type="submission" date="2020-08" db="EMBL/GenBank/DDBJ databases">
        <title>Sequencing the genomes of 1000 actinobacteria strains.</title>
        <authorList>
            <person name="Klenk H.-P."/>
        </authorList>
    </citation>
    <scope>NUCLEOTIDE SEQUENCE [LARGE SCALE GENOMIC DNA]</scope>
    <source>
        <strain evidence="2 3">DSM 45486</strain>
    </source>
</reference>
<evidence type="ECO:0000256" key="1">
    <source>
        <dbReference type="SAM" id="Phobius"/>
    </source>
</evidence>
<dbReference type="EMBL" id="JACHMO010000001">
    <property type="protein sequence ID" value="MBB5800931.1"/>
    <property type="molecule type" value="Genomic_DNA"/>
</dbReference>
<organism evidence="2 3">
    <name type="scientific">Saccharothrix ecbatanensis</name>
    <dbReference type="NCBI Taxonomy" id="1105145"/>
    <lineage>
        <taxon>Bacteria</taxon>
        <taxon>Bacillati</taxon>
        <taxon>Actinomycetota</taxon>
        <taxon>Actinomycetes</taxon>
        <taxon>Pseudonocardiales</taxon>
        <taxon>Pseudonocardiaceae</taxon>
        <taxon>Saccharothrix</taxon>
    </lineage>
</organism>
<dbReference type="RefSeq" id="WP_184916111.1">
    <property type="nucleotide sequence ID" value="NZ_JACHMO010000001.1"/>
</dbReference>
<evidence type="ECO:0000313" key="2">
    <source>
        <dbReference type="EMBL" id="MBB5800931.1"/>
    </source>
</evidence>
<dbReference type="AlphaFoldDB" id="A0A7W9HFD3"/>
<feature type="transmembrane region" description="Helical" evidence="1">
    <location>
        <begin position="37"/>
        <end position="60"/>
    </location>
</feature>
<protein>
    <submittedName>
        <fullName evidence="2">Uncharacterized protein</fullName>
    </submittedName>
</protein>
<evidence type="ECO:0000313" key="3">
    <source>
        <dbReference type="Proteomes" id="UP000552097"/>
    </source>
</evidence>
<dbReference type="Proteomes" id="UP000552097">
    <property type="component" value="Unassembled WGS sequence"/>
</dbReference>
<accession>A0A7W9HFD3</accession>
<proteinExistence type="predicted"/>
<keyword evidence="1" id="KW-0812">Transmembrane</keyword>
<keyword evidence="3" id="KW-1185">Reference proteome</keyword>
<keyword evidence="1" id="KW-1133">Transmembrane helix</keyword>
<gene>
    <name evidence="2" type="ORF">F4560_000699</name>
</gene>
<sequence length="91" mass="9627">MPRTAVIIVVGLVLLVVFLAAGRRVKAIGVRRAMEDFLLVWFALAAGNLAIGVLEAGYGLAEELPIFLMIFAVPAAPAIAVWSVGPRPNTN</sequence>